<dbReference type="Pfam" id="PF00753">
    <property type="entry name" value="Lactamase_B"/>
    <property type="match status" value="1"/>
</dbReference>
<dbReference type="InterPro" id="IPR051013">
    <property type="entry name" value="MBL_superfamily_lactonases"/>
</dbReference>
<dbReference type="GO" id="GO:0016787">
    <property type="term" value="F:hydrolase activity"/>
    <property type="evidence" value="ECO:0007669"/>
    <property type="project" value="UniProtKB-KW"/>
</dbReference>
<evidence type="ECO:0000256" key="1">
    <source>
        <dbReference type="ARBA" id="ARBA00007749"/>
    </source>
</evidence>
<evidence type="ECO:0000256" key="2">
    <source>
        <dbReference type="ARBA" id="ARBA00022723"/>
    </source>
</evidence>
<dbReference type="GO" id="GO:0046872">
    <property type="term" value="F:metal ion binding"/>
    <property type="evidence" value="ECO:0007669"/>
    <property type="project" value="UniProtKB-KW"/>
</dbReference>
<evidence type="ECO:0000259" key="5">
    <source>
        <dbReference type="SMART" id="SM00849"/>
    </source>
</evidence>
<dbReference type="CDD" id="cd07720">
    <property type="entry name" value="OPHC2-like_MBL-fold"/>
    <property type="match status" value="1"/>
</dbReference>
<dbReference type="Gene3D" id="3.60.15.10">
    <property type="entry name" value="Ribonuclease Z/Hydroxyacylglutathione hydrolase-like"/>
    <property type="match status" value="1"/>
</dbReference>
<dbReference type="InterPro" id="IPR001279">
    <property type="entry name" value="Metallo-B-lactamas"/>
</dbReference>
<evidence type="ECO:0000256" key="3">
    <source>
        <dbReference type="ARBA" id="ARBA00022801"/>
    </source>
</evidence>
<dbReference type="SMART" id="SM00849">
    <property type="entry name" value="Lactamase_B"/>
    <property type="match status" value="1"/>
</dbReference>
<dbReference type="PANTHER" id="PTHR42978:SF6">
    <property type="entry name" value="QUORUM-QUENCHING LACTONASE YTNP-RELATED"/>
    <property type="match status" value="1"/>
</dbReference>
<reference evidence="6 7" key="1">
    <citation type="journal article" date="2014" name="Int. J. Syst. Evol. Microbiol.">
        <title>Complete genome sequence of Corynebacterium casei LMG S-19264T (=DSM 44701T), isolated from a smear-ripened cheese.</title>
        <authorList>
            <consortium name="US DOE Joint Genome Institute (JGI-PGF)"/>
            <person name="Walter F."/>
            <person name="Albersmeier A."/>
            <person name="Kalinowski J."/>
            <person name="Ruckert C."/>
        </authorList>
    </citation>
    <scope>NUCLEOTIDE SEQUENCE [LARGE SCALE GENOMIC DNA]</scope>
    <source>
        <strain evidence="6 7">CGMCC 1.16330</strain>
    </source>
</reference>
<protein>
    <submittedName>
        <fullName evidence="6">MBL fold metallo-hydrolase</fullName>
    </submittedName>
</protein>
<dbReference type="Proteomes" id="UP000597507">
    <property type="component" value="Unassembled WGS sequence"/>
</dbReference>
<organism evidence="6 7">
    <name type="scientific">Caldovatus sediminis</name>
    <dbReference type="NCBI Taxonomy" id="2041189"/>
    <lineage>
        <taxon>Bacteria</taxon>
        <taxon>Pseudomonadati</taxon>
        <taxon>Pseudomonadota</taxon>
        <taxon>Alphaproteobacteria</taxon>
        <taxon>Acetobacterales</taxon>
        <taxon>Roseomonadaceae</taxon>
        <taxon>Caldovatus</taxon>
    </lineage>
</organism>
<sequence length="340" mass="37036">MNERASDVSPGRRRALLLGSAGLALSAPTVLRPRDAAAQSAAQGATQAPAPAQAPGFYRFRLGAFTVTMVHDGVFRRPVEGLVRNAPLAEVQEVLRASFLPTDQFIIPITVTFVDTGRNLVVFDTGTGGQLAPTAGQLAANMRAAGLDPARVGLVVVSHFHGDHISGLTTRENEVVFPNAEIVVPETEWRWWTDPGNESRSPQGQRGNFANAARRFGPYRDRVRQVADGAEVAPGIRAVAAYGHTPGHTCYLVADGNDQMMFVADTTNRPELLARRPDFHVAFDFDAEMAERSRRRLYDRVAADRMRVTGYHFPFPATGYMAKEGDGYRFVLADWSSGLA</sequence>
<evidence type="ECO:0000256" key="4">
    <source>
        <dbReference type="ARBA" id="ARBA00022833"/>
    </source>
</evidence>
<dbReference type="InterPro" id="IPR036866">
    <property type="entry name" value="RibonucZ/Hydroxyglut_hydro"/>
</dbReference>
<keyword evidence="3" id="KW-0378">Hydrolase</keyword>
<gene>
    <name evidence="6" type="ORF">GCM10010964_40930</name>
</gene>
<keyword evidence="2" id="KW-0479">Metal-binding</keyword>
<dbReference type="EMBL" id="BMKS01000019">
    <property type="protein sequence ID" value="GGG49450.1"/>
    <property type="molecule type" value="Genomic_DNA"/>
</dbReference>
<dbReference type="SUPFAM" id="SSF56281">
    <property type="entry name" value="Metallo-hydrolase/oxidoreductase"/>
    <property type="match status" value="1"/>
</dbReference>
<comment type="caution">
    <text evidence="6">The sequence shown here is derived from an EMBL/GenBank/DDBJ whole genome shotgun (WGS) entry which is preliminary data.</text>
</comment>
<keyword evidence="7" id="KW-1185">Reference proteome</keyword>
<proteinExistence type="inferred from homology"/>
<dbReference type="PANTHER" id="PTHR42978">
    <property type="entry name" value="QUORUM-QUENCHING LACTONASE YTNP-RELATED-RELATED"/>
    <property type="match status" value="1"/>
</dbReference>
<dbReference type="RefSeq" id="WP_188903654.1">
    <property type="nucleotide sequence ID" value="NZ_BMKS01000019.1"/>
</dbReference>
<name>A0A8J2ZFG2_9PROT</name>
<feature type="domain" description="Metallo-beta-lactamase" evidence="5">
    <location>
        <begin position="108"/>
        <end position="312"/>
    </location>
</feature>
<accession>A0A8J2ZFG2</accession>
<evidence type="ECO:0000313" key="6">
    <source>
        <dbReference type="EMBL" id="GGG49450.1"/>
    </source>
</evidence>
<evidence type="ECO:0000313" key="7">
    <source>
        <dbReference type="Proteomes" id="UP000597507"/>
    </source>
</evidence>
<keyword evidence="4" id="KW-0862">Zinc</keyword>
<comment type="similarity">
    <text evidence="1">Belongs to the metallo-beta-lactamase superfamily.</text>
</comment>
<dbReference type="AlphaFoldDB" id="A0A8J2ZFG2"/>